<protein>
    <recommendedName>
        <fullName evidence="5">Tat pathway signal sequence domain protein</fullName>
    </recommendedName>
</protein>
<evidence type="ECO:0000313" key="3">
    <source>
        <dbReference type="EMBL" id="GAA5000355.1"/>
    </source>
</evidence>
<organism evidence="3 4">
    <name type="scientific">Streptomyces siamensis</name>
    <dbReference type="NCBI Taxonomy" id="1274986"/>
    <lineage>
        <taxon>Bacteria</taxon>
        <taxon>Bacillati</taxon>
        <taxon>Actinomycetota</taxon>
        <taxon>Actinomycetes</taxon>
        <taxon>Kitasatosporales</taxon>
        <taxon>Streptomycetaceae</taxon>
        <taxon>Streptomyces</taxon>
    </lineage>
</organism>
<reference evidence="4" key="1">
    <citation type="journal article" date="2019" name="Int. J. Syst. Evol. Microbiol.">
        <title>The Global Catalogue of Microorganisms (GCM) 10K type strain sequencing project: providing services to taxonomists for standard genome sequencing and annotation.</title>
        <authorList>
            <consortium name="The Broad Institute Genomics Platform"/>
            <consortium name="The Broad Institute Genome Sequencing Center for Infectious Disease"/>
            <person name="Wu L."/>
            <person name="Ma J."/>
        </authorList>
    </citation>
    <scope>NUCLEOTIDE SEQUENCE [LARGE SCALE GENOMIC DNA]</scope>
    <source>
        <strain evidence="4">JCM 18409</strain>
    </source>
</reference>
<name>A0ABP9IKY5_9ACTN</name>
<keyword evidence="2" id="KW-0812">Transmembrane</keyword>
<keyword evidence="2" id="KW-1133">Transmembrane helix</keyword>
<proteinExistence type="predicted"/>
<feature type="region of interest" description="Disordered" evidence="1">
    <location>
        <begin position="78"/>
        <end position="107"/>
    </location>
</feature>
<dbReference type="EMBL" id="BAABKB010000002">
    <property type="protein sequence ID" value="GAA5000355.1"/>
    <property type="molecule type" value="Genomic_DNA"/>
</dbReference>
<keyword evidence="2" id="KW-0472">Membrane</keyword>
<evidence type="ECO:0008006" key="5">
    <source>
        <dbReference type="Google" id="ProtNLM"/>
    </source>
</evidence>
<sequence length="277" mass="28842">MSADRETNSDMTHTDIALLLAEAADEVEIGIAPYQAVVRGGRRRRARRWAVAAATALVVAGSTGTLALAGSFGGDGGQVAPAATRPPTSDQRHVFEPQRSSVARGTDHGKKWSVTVDVWGAPKDVAEAQYQRSQMGEYGVSPTGARVAADLVGKGWLFVRLTVGDAAPSTVIDGAVEKGDALSGTDVQAYSMPLSTGAPDKDSASQRLVIGKVATTAERVTCTWDDGTTIEAGRAAPGTGLTSDVEDLIRPVDGSPSDWFVCLAPEGKNYKAVSVTE</sequence>
<dbReference type="RefSeq" id="WP_345642992.1">
    <property type="nucleotide sequence ID" value="NZ_BAABKB010000002.1"/>
</dbReference>
<feature type="transmembrane region" description="Helical" evidence="2">
    <location>
        <begin position="49"/>
        <end position="72"/>
    </location>
</feature>
<evidence type="ECO:0000313" key="4">
    <source>
        <dbReference type="Proteomes" id="UP001501759"/>
    </source>
</evidence>
<accession>A0ABP9IKY5</accession>
<evidence type="ECO:0000256" key="1">
    <source>
        <dbReference type="SAM" id="MobiDB-lite"/>
    </source>
</evidence>
<keyword evidence="4" id="KW-1185">Reference proteome</keyword>
<comment type="caution">
    <text evidence="3">The sequence shown here is derived from an EMBL/GenBank/DDBJ whole genome shotgun (WGS) entry which is preliminary data.</text>
</comment>
<evidence type="ECO:0000256" key="2">
    <source>
        <dbReference type="SAM" id="Phobius"/>
    </source>
</evidence>
<dbReference type="Proteomes" id="UP001501759">
    <property type="component" value="Unassembled WGS sequence"/>
</dbReference>
<gene>
    <name evidence="3" type="ORF">GCM10023335_14390</name>
</gene>